<sequence>MKSKIRTIIGLISSLLLVTISIYRILTESLSSTSLFVAYLFAITGLIGLIVYIAMIRKLLANKTNQKYNS</sequence>
<proteinExistence type="predicted"/>
<comment type="caution">
    <text evidence="2">The sequence shown here is derived from an EMBL/GenBank/DDBJ whole genome shotgun (WGS) entry which is preliminary data.</text>
</comment>
<evidence type="ECO:0000313" key="2">
    <source>
        <dbReference type="EMBL" id="RQW73633.1"/>
    </source>
</evidence>
<dbReference type="EMBL" id="RRCT01000017">
    <property type="protein sequence ID" value="RQW73633.1"/>
    <property type="molecule type" value="Genomic_DNA"/>
</dbReference>
<keyword evidence="3" id="KW-1185">Reference proteome</keyword>
<gene>
    <name evidence="2" type="ORF">EBB45_15395</name>
</gene>
<keyword evidence="1" id="KW-0812">Transmembrane</keyword>
<accession>A0A3N9UAV7</accession>
<feature type="transmembrane region" description="Helical" evidence="1">
    <location>
        <begin position="38"/>
        <end position="60"/>
    </location>
</feature>
<name>A0A3N9UAV7_9BACI</name>
<evidence type="ECO:0000313" key="3">
    <source>
        <dbReference type="Proteomes" id="UP000274033"/>
    </source>
</evidence>
<reference evidence="2 3" key="1">
    <citation type="journal article" date="2013" name="J. Microbiol.">
        <title>Lysinibacillus chungkukjangi sp. nov., isolated from Chungkukjang, Korean fermented soybean food.</title>
        <authorList>
            <person name="Kim S.J."/>
            <person name="Jang Y.H."/>
            <person name="Hamada M."/>
            <person name="Ahn J.H."/>
            <person name="Weon H.Y."/>
            <person name="Suzuki K."/>
            <person name="Whang K.S."/>
            <person name="Kwon S.W."/>
        </authorList>
    </citation>
    <scope>NUCLEOTIDE SEQUENCE [LARGE SCALE GENOMIC DNA]</scope>
    <source>
        <strain evidence="2 3">MCCC 1A12701</strain>
    </source>
</reference>
<dbReference type="Proteomes" id="UP000274033">
    <property type="component" value="Unassembled WGS sequence"/>
</dbReference>
<protein>
    <submittedName>
        <fullName evidence="2">Uncharacterized protein</fullName>
    </submittedName>
</protein>
<keyword evidence="1" id="KW-0472">Membrane</keyword>
<dbReference type="AlphaFoldDB" id="A0A3N9UAV7"/>
<organism evidence="2 3">
    <name type="scientific">Lysinibacillus composti</name>
    <dbReference type="NCBI Taxonomy" id="720633"/>
    <lineage>
        <taxon>Bacteria</taxon>
        <taxon>Bacillati</taxon>
        <taxon>Bacillota</taxon>
        <taxon>Bacilli</taxon>
        <taxon>Bacillales</taxon>
        <taxon>Bacillaceae</taxon>
        <taxon>Lysinibacillus</taxon>
    </lineage>
</organism>
<evidence type="ECO:0000256" key="1">
    <source>
        <dbReference type="SAM" id="Phobius"/>
    </source>
</evidence>
<feature type="transmembrane region" description="Helical" evidence="1">
    <location>
        <begin position="7"/>
        <end position="26"/>
    </location>
</feature>
<keyword evidence="1" id="KW-1133">Transmembrane helix</keyword>